<keyword evidence="1" id="KW-0472">Membrane</keyword>
<proteinExistence type="predicted"/>
<keyword evidence="1" id="KW-1133">Transmembrane helix</keyword>
<name>A0A816NYY0_BRANA</name>
<reference evidence="2" key="1">
    <citation type="submission" date="2021-01" db="EMBL/GenBank/DDBJ databases">
        <authorList>
            <consortium name="Genoscope - CEA"/>
            <person name="William W."/>
        </authorList>
    </citation>
    <scope>NUCLEOTIDE SEQUENCE</scope>
</reference>
<organism evidence="2">
    <name type="scientific">Brassica napus</name>
    <name type="common">Rape</name>
    <dbReference type="NCBI Taxonomy" id="3708"/>
    <lineage>
        <taxon>Eukaryota</taxon>
        <taxon>Viridiplantae</taxon>
        <taxon>Streptophyta</taxon>
        <taxon>Embryophyta</taxon>
        <taxon>Tracheophyta</taxon>
        <taxon>Spermatophyta</taxon>
        <taxon>Magnoliopsida</taxon>
        <taxon>eudicotyledons</taxon>
        <taxon>Gunneridae</taxon>
        <taxon>Pentapetalae</taxon>
        <taxon>rosids</taxon>
        <taxon>malvids</taxon>
        <taxon>Brassicales</taxon>
        <taxon>Brassicaceae</taxon>
        <taxon>Brassiceae</taxon>
        <taxon>Brassica</taxon>
    </lineage>
</organism>
<dbReference type="AlphaFoldDB" id="A0A816NYY0"/>
<accession>A0A816NYY0</accession>
<sequence length="83" mass="9582">MSVSHGISVNLSSYTICPYPVMDHIMLIPHCSYCPACIQLFRVFSNSRKGKENVCISMSLLFYFLSVTLIYFHYLPLCYIVVY</sequence>
<evidence type="ECO:0000313" key="2">
    <source>
        <dbReference type="EMBL" id="CAF2041876.1"/>
    </source>
</evidence>
<evidence type="ECO:0000256" key="1">
    <source>
        <dbReference type="SAM" id="Phobius"/>
    </source>
</evidence>
<feature type="transmembrane region" description="Helical" evidence="1">
    <location>
        <begin position="54"/>
        <end position="74"/>
    </location>
</feature>
<protein>
    <submittedName>
        <fullName evidence="2">(rape) hypothetical protein</fullName>
    </submittedName>
</protein>
<dbReference type="EMBL" id="HG994363">
    <property type="protein sequence ID" value="CAF2041876.1"/>
    <property type="molecule type" value="Genomic_DNA"/>
</dbReference>
<gene>
    <name evidence="2" type="ORF">DARMORV10_A09P23100.1</name>
</gene>
<dbReference type="Proteomes" id="UP001295469">
    <property type="component" value="Chromosome A09"/>
</dbReference>
<keyword evidence="1" id="KW-0812">Transmembrane</keyword>